<dbReference type="EC" id="2.4.-.-" evidence="3"/>
<sequence length="1194" mass="132212">MNPSALVSIAIAAFNPDFLRNALMSAVNQDYPHFEVLVCDDSRGDAIKLIVDEVMAETGRPIRYQRNPQTLGFARNLLVCLELSRGALIKFLCDDDLLFTECVSLQAAAMNSHPDVSLSICQRLLCAADDALLPSRMLNMVMCPDDAVVKGTDLLDALELQAPNLFGGLSGALMRRSLVEEFLPALVMEGQGFAARLDLALYICLLRRGNLGHLDRFLCLERLHPARLSHQPSMTLAFPIETDWIKAMLGERTSEAAPAKGWVRYLPFCDYVDDASAQWQEYDLNGLGALQWARTQQQVGSDCLSLEQVYSQWLECRVLSDAQLKLLPKRFGQWPSQPRIVPVIWADEGQASALRMTLESLNAQSYPAATCWVVGPTQALGADEAGVEFLQSQSDGMATLQARLQQAEGVDWVLLLRAGDRLVPHALAIMAERMVVRDRVCLYMDEDSQDALSESTPLFKPDFNLDLMRSMPYVGRVLAFKCEALQQVGGLNADFGLLAPHDLLWRLAEQHGLQVVEHVDEVLVHCAWRFDDWLRDPRCVLQAPRVTDAHLQRLGVAADVVCADGLALCRVAYQHAGSASVSILVTVGDNLQVARRCVESLFEHTAYGNFEVLLIAAPSVPTELRQWLEAMRSLGSEQLRVIEVAQTSKVAQLNEASSLARGEYLLMLDSACVAFDAGWLAELVAQARRPEVGAVGPKLCSANGTVVGAGLVLSLHGEAGSPFVGMPADSSGYMHRLQAVQNWSALSLDCLLLRRELFESLGGFDVDRLQGGFQNVDICLRLGEQGYLLVWTPNALLTCMAAASDGHPGAHDIRALRAHDQAVLHERWLAKLARDPAYNRNLSLKMASFTLEPGLRQGWDPFIKRVLPSVLALPVNSSAVGHYRVSQPFLGLESAGWIQGRQDYSMPELIQLEREKPDVVIFQYRSKKSSVDEMQRLVRASSARHIYEIDDYIIDVPKRNDHSRNIAGDIRELVARGISLCDRVVVSTEPLADALSSLHHDIRVVPNMLAARLWAGLASERQTTARPRVGWAGGTSHRGDLELLQDVVKTLADEVDWVFFGMCPDALLPYVKEFHQGIPMALYPQKLASLNLDLALAPLEQNLFNDCKSNLRLLEYGACGFPVICSDTKAYAGYLPCTRVAGNDAQHWLEAIRMHLSDPQASYQQGDALREVVLRDYVLTERHLQHWANAWLAD</sequence>
<keyword evidence="4" id="KW-1185">Reference proteome</keyword>
<keyword evidence="1" id="KW-1003">Cell membrane</keyword>
<proteinExistence type="predicted"/>
<reference evidence="3" key="1">
    <citation type="submission" date="2022-09" db="EMBL/GenBank/DDBJ databases">
        <title>Complete genome sequence of Pseudomonas promysalinigenes strain RL-WG26, a newly isolated PGPR with the potential for plant salinity stress alleviation.</title>
        <authorList>
            <person name="Ren L."/>
            <person name="Wang G."/>
            <person name="Hu H."/>
        </authorList>
    </citation>
    <scope>NUCLEOTIDE SEQUENCE</scope>
    <source>
        <strain evidence="3">RL-WG26</strain>
    </source>
</reference>
<dbReference type="RefSeq" id="WP_261743824.1">
    <property type="nucleotide sequence ID" value="NZ_CP104557.1"/>
</dbReference>
<dbReference type="SUPFAM" id="SSF53448">
    <property type="entry name" value="Nucleotide-diphospho-sugar transferases"/>
    <property type="match status" value="3"/>
</dbReference>
<organism evidence="3 4">
    <name type="scientific">Pseudomonas promysalinigenes</name>
    <dbReference type="NCBI Taxonomy" id="485898"/>
    <lineage>
        <taxon>Bacteria</taxon>
        <taxon>Pseudomonadati</taxon>
        <taxon>Pseudomonadota</taxon>
        <taxon>Gammaproteobacteria</taxon>
        <taxon>Pseudomonadales</taxon>
        <taxon>Pseudomonadaceae</taxon>
        <taxon>Pseudomonas</taxon>
    </lineage>
</organism>
<name>A0ABY6AL71_9PSED</name>
<protein>
    <submittedName>
        <fullName evidence="3">Glycosyltransferase</fullName>
        <ecNumber evidence="3">2.4.-.-</ecNumber>
    </submittedName>
</protein>
<dbReference type="Proteomes" id="UP001064504">
    <property type="component" value="Chromosome"/>
</dbReference>
<dbReference type="InterPro" id="IPR001173">
    <property type="entry name" value="Glyco_trans_2-like"/>
</dbReference>
<evidence type="ECO:0000313" key="3">
    <source>
        <dbReference type="EMBL" id="UXH38649.1"/>
    </source>
</evidence>
<dbReference type="Pfam" id="PF00535">
    <property type="entry name" value="Glycos_transf_2"/>
    <property type="match status" value="2"/>
</dbReference>
<evidence type="ECO:0000313" key="4">
    <source>
        <dbReference type="Proteomes" id="UP001064504"/>
    </source>
</evidence>
<keyword evidence="3" id="KW-0808">Transferase</keyword>
<gene>
    <name evidence="3" type="ORF">N5C08_16905</name>
</gene>
<dbReference type="PANTHER" id="PTHR43685">
    <property type="entry name" value="GLYCOSYLTRANSFERASE"/>
    <property type="match status" value="1"/>
</dbReference>
<feature type="domain" description="Glycosyltransferase 2-like" evidence="2">
    <location>
        <begin position="8"/>
        <end position="128"/>
    </location>
</feature>
<dbReference type="InterPro" id="IPR029044">
    <property type="entry name" value="Nucleotide-diphossugar_trans"/>
</dbReference>
<evidence type="ECO:0000259" key="2">
    <source>
        <dbReference type="Pfam" id="PF00535"/>
    </source>
</evidence>
<dbReference type="EMBL" id="CP104557">
    <property type="protein sequence ID" value="UXH38649.1"/>
    <property type="molecule type" value="Genomic_DNA"/>
</dbReference>
<dbReference type="SUPFAM" id="SSF53756">
    <property type="entry name" value="UDP-Glycosyltransferase/glycogen phosphorylase"/>
    <property type="match status" value="1"/>
</dbReference>
<dbReference type="GO" id="GO:0016757">
    <property type="term" value="F:glycosyltransferase activity"/>
    <property type="evidence" value="ECO:0007669"/>
    <property type="project" value="UniProtKB-KW"/>
</dbReference>
<dbReference type="CDD" id="cd00761">
    <property type="entry name" value="Glyco_tranf_GTA_type"/>
    <property type="match status" value="1"/>
</dbReference>
<keyword evidence="1" id="KW-0997">Cell inner membrane</keyword>
<dbReference type="InterPro" id="IPR050834">
    <property type="entry name" value="Glycosyltransf_2"/>
</dbReference>
<dbReference type="PANTHER" id="PTHR43685:SF2">
    <property type="entry name" value="GLYCOSYLTRANSFERASE 2-LIKE DOMAIN-CONTAINING PROTEIN"/>
    <property type="match status" value="1"/>
</dbReference>
<accession>A0ABY6AL71</accession>
<evidence type="ECO:0000256" key="1">
    <source>
        <dbReference type="ARBA" id="ARBA00022519"/>
    </source>
</evidence>
<dbReference type="Gene3D" id="3.90.550.10">
    <property type="entry name" value="Spore Coat Polysaccharide Biosynthesis Protein SpsA, Chain A"/>
    <property type="match status" value="3"/>
</dbReference>
<feature type="domain" description="Glycosyltransferase 2-like" evidence="2">
    <location>
        <begin position="582"/>
        <end position="703"/>
    </location>
</feature>
<keyword evidence="3" id="KW-0328">Glycosyltransferase</keyword>
<keyword evidence="1" id="KW-0472">Membrane</keyword>
<dbReference type="Gene3D" id="3.40.50.2000">
    <property type="entry name" value="Glycogen Phosphorylase B"/>
    <property type="match status" value="1"/>
</dbReference>